<keyword evidence="2" id="KW-0472">Membrane</keyword>
<evidence type="ECO:0000256" key="1">
    <source>
        <dbReference type="SAM" id="MobiDB-lite"/>
    </source>
</evidence>
<dbReference type="EMBL" id="JAWDIT010000002">
    <property type="protein sequence ID" value="MDU0345372.1"/>
    <property type="molecule type" value="Genomic_DNA"/>
</dbReference>
<comment type="caution">
    <text evidence="3">The sequence shown here is derived from an EMBL/GenBank/DDBJ whole genome shotgun (WGS) entry which is preliminary data.</text>
</comment>
<keyword evidence="2" id="KW-0812">Transmembrane</keyword>
<keyword evidence="2" id="KW-1133">Transmembrane helix</keyword>
<feature type="transmembrane region" description="Helical" evidence="2">
    <location>
        <begin position="51"/>
        <end position="76"/>
    </location>
</feature>
<reference evidence="3 4" key="1">
    <citation type="submission" date="2023-09" db="EMBL/GenBank/DDBJ databases">
        <title>Microbacterium fusihabitans sp. nov., Microbacterium phycihabitans sp. nov., and Microbacterium cervinum sp. nov., isolated from dried seaweeds of beach.</title>
        <authorList>
            <person name="Lee S.D."/>
        </authorList>
    </citation>
    <scope>NUCLEOTIDE SEQUENCE [LARGE SCALE GENOMIC DNA]</scope>
    <source>
        <strain evidence="3 4">KSW2-29</strain>
    </source>
</reference>
<organism evidence="3 4">
    <name type="scientific">Microbacterium phycohabitans</name>
    <dbReference type="NCBI Taxonomy" id="3075993"/>
    <lineage>
        <taxon>Bacteria</taxon>
        <taxon>Bacillati</taxon>
        <taxon>Actinomycetota</taxon>
        <taxon>Actinomycetes</taxon>
        <taxon>Micrococcales</taxon>
        <taxon>Microbacteriaceae</taxon>
        <taxon>Microbacterium</taxon>
    </lineage>
</organism>
<feature type="transmembrane region" description="Helical" evidence="2">
    <location>
        <begin position="20"/>
        <end position="39"/>
    </location>
</feature>
<protein>
    <submittedName>
        <fullName evidence="3">Amino acid transporter</fullName>
    </submittedName>
</protein>
<evidence type="ECO:0000313" key="4">
    <source>
        <dbReference type="Proteomes" id="UP001261125"/>
    </source>
</evidence>
<evidence type="ECO:0000313" key="3">
    <source>
        <dbReference type="EMBL" id="MDU0345372.1"/>
    </source>
</evidence>
<sequence length="144" mass="14860">MTDKPTTRKDLMKPVQLLGLAFVAALFAGFVTLMSMGFFQTRPADQIQRALIVALVAAGATFIIVLVSVALMLLAVDPSKVTATVDRPLLLPKDAPDATPTASAQPEAPRAEAPRTGGTAPDAAPRSEGSVPPRSGDDGAAPRA</sequence>
<name>A0ABU3SLW2_9MICO</name>
<proteinExistence type="predicted"/>
<evidence type="ECO:0000256" key="2">
    <source>
        <dbReference type="SAM" id="Phobius"/>
    </source>
</evidence>
<feature type="region of interest" description="Disordered" evidence="1">
    <location>
        <begin position="86"/>
        <end position="144"/>
    </location>
</feature>
<accession>A0ABU3SLW2</accession>
<gene>
    <name evidence="3" type="ORF">RWH44_06605</name>
</gene>
<keyword evidence="4" id="KW-1185">Reference proteome</keyword>
<dbReference type="RefSeq" id="WP_298876918.1">
    <property type="nucleotide sequence ID" value="NZ_JAWDIT010000002.1"/>
</dbReference>
<dbReference type="Proteomes" id="UP001261125">
    <property type="component" value="Unassembled WGS sequence"/>
</dbReference>